<proteinExistence type="predicted"/>
<dbReference type="Gene3D" id="3.40.50.1820">
    <property type="entry name" value="alpha/beta hydrolase"/>
    <property type="match status" value="1"/>
</dbReference>
<keyword evidence="2" id="KW-0964">Secreted</keyword>
<dbReference type="AlphaFoldDB" id="A0A4Z0A3N9"/>
<dbReference type="STRING" id="135208.A0A4Z0A3N9"/>
<evidence type="ECO:0000256" key="6">
    <source>
        <dbReference type="SAM" id="MobiDB-lite"/>
    </source>
</evidence>
<evidence type="ECO:0000256" key="5">
    <source>
        <dbReference type="ARBA" id="ARBA00023098"/>
    </source>
</evidence>
<comment type="subcellular location">
    <subcellularLocation>
        <location evidence="1">Secreted</location>
    </subcellularLocation>
</comment>
<evidence type="ECO:0000256" key="1">
    <source>
        <dbReference type="ARBA" id="ARBA00004613"/>
    </source>
</evidence>
<feature type="domain" description="Lipase-like C-terminal" evidence="7">
    <location>
        <begin position="30"/>
        <end position="153"/>
    </location>
</feature>
<reference evidence="8 9" key="1">
    <citation type="submission" date="2019-02" db="EMBL/GenBank/DDBJ databases">
        <title>Genome sequencing of the rare red list fungi Hericium alpestre (H. flagellum).</title>
        <authorList>
            <person name="Buettner E."/>
            <person name="Kellner H."/>
        </authorList>
    </citation>
    <scope>NUCLEOTIDE SEQUENCE [LARGE SCALE GENOMIC DNA]</scope>
    <source>
        <strain evidence="8 9">DSM 108284</strain>
    </source>
</reference>
<evidence type="ECO:0000256" key="4">
    <source>
        <dbReference type="ARBA" id="ARBA00022801"/>
    </source>
</evidence>
<name>A0A4Z0A3N9_9AGAM</name>
<dbReference type="OrthoDB" id="206848at2759"/>
<evidence type="ECO:0000313" key="9">
    <source>
        <dbReference type="Proteomes" id="UP000298061"/>
    </source>
</evidence>
<dbReference type="GO" id="GO:0016787">
    <property type="term" value="F:hydrolase activity"/>
    <property type="evidence" value="ECO:0007669"/>
    <property type="project" value="UniProtKB-KW"/>
</dbReference>
<dbReference type="PANTHER" id="PTHR34043">
    <property type="entry name" value="ALPHA/BETA-HYDROLASES SUPERFAMILY PROTEIN"/>
    <property type="match status" value="1"/>
</dbReference>
<keyword evidence="4" id="KW-0378">Hydrolase</keyword>
<keyword evidence="5" id="KW-0443">Lipid metabolism</keyword>
<dbReference type="SUPFAM" id="SSF53474">
    <property type="entry name" value="alpha/beta-Hydrolases"/>
    <property type="match status" value="1"/>
</dbReference>
<evidence type="ECO:0000313" key="8">
    <source>
        <dbReference type="EMBL" id="TFY80308.1"/>
    </source>
</evidence>
<dbReference type="GO" id="GO:0005576">
    <property type="term" value="C:extracellular region"/>
    <property type="evidence" value="ECO:0007669"/>
    <property type="project" value="UniProtKB-SubCell"/>
</dbReference>
<dbReference type="Pfam" id="PF24708">
    <property type="entry name" value="Lip_C"/>
    <property type="match status" value="1"/>
</dbReference>
<sequence length="460" mass="51384">MPSAGAGENATFTEPRRPNDQLISSSEPPPLIIVEGFLGGLGGEMVWGDFRTYINAETSLSTDILEYETRKIMFANVGPVSSLHDRACELFYTIMGGTVDYGETHSMKYGHARFGRCHSEGLYPGWSVERPLHFLGHSIGGMTIVALQRLLKDQFFGDKSRPDMMKSVSTVCSPFRGTQAVYALGERTNAAPAVRPMSIGSALSKTVHLLSYLAPVVSPFVDLHADSRRLSFLETSFSAFLRQLWKSDWAESKDAMPYEVTFAAADEREGIGEDVLHSRTFYRSYVARMTEPELSRNLRVEVPTADHLPVVPLYALAHSIGSFDFSVLDPSPSFLFKAPPPGQKVADDIEIIASVSPSDLGEEYWANDGVVPIFSQWHPFDCSRTRCRHYTRDPLGTQSKNGPMEKDAPRELIEPGMWHVHRLDQAHHVSIMPVWLGSQRQKDFWGDFGNWLRKVDAHGE</sequence>
<evidence type="ECO:0000256" key="3">
    <source>
        <dbReference type="ARBA" id="ARBA00022729"/>
    </source>
</evidence>
<keyword evidence="3" id="KW-0732">Signal</keyword>
<dbReference type="InterPro" id="IPR056304">
    <property type="entry name" value="Lip-like_C"/>
</dbReference>
<dbReference type="Proteomes" id="UP000298061">
    <property type="component" value="Unassembled WGS sequence"/>
</dbReference>
<organism evidence="8 9">
    <name type="scientific">Hericium alpestre</name>
    <dbReference type="NCBI Taxonomy" id="135208"/>
    <lineage>
        <taxon>Eukaryota</taxon>
        <taxon>Fungi</taxon>
        <taxon>Dikarya</taxon>
        <taxon>Basidiomycota</taxon>
        <taxon>Agaricomycotina</taxon>
        <taxon>Agaricomycetes</taxon>
        <taxon>Russulales</taxon>
        <taxon>Hericiaceae</taxon>
        <taxon>Hericium</taxon>
    </lineage>
</organism>
<dbReference type="PANTHER" id="PTHR34043:SF3">
    <property type="entry name" value="ALPHA_BETA-HYDROLASES SUPERFAMILY PROTEIN"/>
    <property type="match status" value="1"/>
</dbReference>
<dbReference type="InterPro" id="IPR029058">
    <property type="entry name" value="AB_hydrolase_fold"/>
</dbReference>
<gene>
    <name evidence="8" type="ORF">EWM64_g3703</name>
</gene>
<dbReference type="GO" id="GO:0006629">
    <property type="term" value="P:lipid metabolic process"/>
    <property type="evidence" value="ECO:0007669"/>
    <property type="project" value="UniProtKB-KW"/>
</dbReference>
<dbReference type="EMBL" id="SFCI01000358">
    <property type="protein sequence ID" value="TFY80308.1"/>
    <property type="molecule type" value="Genomic_DNA"/>
</dbReference>
<evidence type="ECO:0000256" key="2">
    <source>
        <dbReference type="ARBA" id="ARBA00022525"/>
    </source>
</evidence>
<comment type="caution">
    <text evidence="8">The sequence shown here is derived from an EMBL/GenBank/DDBJ whole genome shotgun (WGS) entry which is preliminary data.</text>
</comment>
<protein>
    <recommendedName>
        <fullName evidence="7">Lipase-like C-terminal domain-containing protein</fullName>
    </recommendedName>
</protein>
<keyword evidence="9" id="KW-1185">Reference proteome</keyword>
<accession>A0A4Z0A3N9</accession>
<feature type="region of interest" description="Disordered" evidence="6">
    <location>
        <begin position="1"/>
        <end position="27"/>
    </location>
</feature>
<evidence type="ECO:0000259" key="7">
    <source>
        <dbReference type="Pfam" id="PF24708"/>
    </source>
</evidence>